<dbReference type="GeneID" id="16511371"/>
<sequence>MKTLSSEDYDRIVSKYPQEIQGLMGELLGYLLNGYEIEISRVMDMVKEAFEAGRISKADERGEGSDGRD</sequence>
<protein>
    <submittedName>
        <fullName evidence="1">Uncharacterized protein</fullName>
    </submittedName>
</protein>
<dbReference type="RefSeq" id="YP_008318282.1">
    <property type="nucleotide sequence ID" value="NC_021856.1"/>
</dbReference>
<evidence type="ECO:0000313" key="1">
    <source>
        <dbReference type="EMBL" id="BAN59514.1"/>
    </source>
</evidence>
<evidence type="ECO:0000313" key="2">
    <source>
        <dbReference type="Proteomes" id="UP000014701"/>
    </source>
</evidence>
<organism evidence="1 2">
    <name type="scientific">Bacillus phage phiNIT1</name>
    <dbReference type="NCBI Taxonomy" id="207656"/>
    <lineage>
        <taxon>Viruses</taxon>
        <taxon>Duplodnaviria</taxon>
        <taxon>Heunggongvirae</taxon>
        <taxon>Uroviricota</taxon>
        <taxon>Caudoviricetes</taxon>
        <taxon>Herelleviridae</taxon>
        <taxon>Bastillevirinae</taxon>
        <taxon>Nitunavirus</taxon>
        <taxon>Nitunavirus NIT1</taxon>
    </lineage>
</organism>
<dbReference type="Proteomes" id="UP000014701">
    <property type="component" value="Segment"/>
</dbReference>
<keyword evidence="2" id="KW-1185">Reference proteome</keyword>
<name>S6B1B4_9CAUD</name>
<dbReference type="EMBL" id="AP013029">
    <property type="protein sequence ID" value="BAN59514.1"/>
    <property type="molecule type" value="Genomic_DNA"/>
</dbReference>
<dbReference type="KEGG" id="vg:16511371"/>
<gene>
    <name evidence="1" type="primary">orf69a</name>
</gene>
<proteinExistence type="predicted"/>
<accession>S6B1B4</accession>
<reference evidence="1 2" key="1">
    <citation type="submission" date="2013-02" db="EMBL/GenBank/DDBJ databases">
        <title>phiNIT1 genome sequensing.</title>
        <authorList>
            <person name="Ozaki T."/>
            <person name="Kaneko J."/>
        </authorList>
    </citation>
    <scope>NUCLEOTIDE SEQUENCE [LARGE SCALE GENOMIC DNA]</scope>
    <source>
        <strain evidence="1">PhiNIT1</strain>
    </source>
</reference>